<evidence type="ECO:0000313" key="3">
    <source>
        <dbReference type="Proteomes" id="UP000199630"/>
    </source>
</evidence>
<dbReference type="GO" id="GO:0010181">
    <property type="term" value="F:FMN binding"/>
    <property type="evidence" value="ECO:0007669"/>
    <property type="project" value="TreeGrafter"/>
</dbReference>
<dbReference type="Gene3D" id="3.40.50.360">
    <property type="match status" value="1"/>
</dbReference>
<dbReference type="GO" id="GO:0005829">
    <property type="term" value="C:cytosol"/>
    <property type="evidence" value="ECO:0007669"/>
    <property type="project" value="TreeGrafter"/>
</dbReference>
<dbReference type="SUPFAM" id="SSF52218">
    <property type="entry name" value="Flavoproteins"/>
    <property type="match status" value="1"/>
</dbReference>
<organism evidence="2 3">
    <name type="scientific">Celeribacter neptunius</name>
    <dbReference type="NCBI Taxonomy" id="588602"/>
    <lineage>
        <taxon>Bacteria</taxon>
        <taxon>Pseudomonadati</taxon>
        <taxon>Pseudomonadota</taxon>
        <taxon>Alphaproteobacteria</taxon>
        <taxon>Rhodobacterales</taxon>
        <taxon>Roseobacteraceae</taxon>
        <taxon>Celeribacter</taxon>
    </lineage>
</organism>
<dbReference type="OrthoDB" id="9812295at2"/>
<dbReference type="RefSeq" id="WP_090056986.1">
    <property type="nucleotide sequence ID" value="NZ_FORH01000001.1"/>
</dbReference>
<dbReference type="PANTHER" id="PTHR30543">
    <property type="entry name" value="CHROMATE REDUCTASE"/>
    <property type="match status" value="1"/>
</dbReference>
<dbReference type="EMBL" id="FORH01000001">
    <property type="protein sequence ID" value="SFI68165.1"/>
    <property type="molecule type" value="Genomic_DNA"/>
</dbReference>
<dbReference type="InterPro" id="IPR005025">
    <property type="entry name" value="FMN_Rdtase-like_dom"/>
</dbReference>
<evidence type="ECO:0000259" key="1">
    <source>
        <dbReference type="Pfam" id="PF03358"/>
    </source>
</evidence>
<dbReference type="GO" id="GO:0016491">
    <property type="term" value="F:oxidoreductase activity"/>
    <property type="evidence" value="ECO:0007669"/>
    <property type="project" value="InterPro"/>
</dbReference>
<name>A0A1I3K7K0_9RHOB</name>
<gene>
    <name evidence="2" type="ORF">SAMN04487991_0590</name>
</gene>
<proteinExistence type="predicted"/>
<sequence>MSKIAVLVGSLRAGSLTRKLAERLTELAPDGMEFSFVEIGDLPFFNEDLDTDTPPAAWTRLREAIKAADGVLFVTPEYNRSVPAAIKNALDVGSRPYGASAWAGKPAGIVTASPSGIGGFGANHHLRQPLVFLNMPTMQQPEAYIGNLWGMFDEDGKIVTEGTEDFLKSWMAAYAKWVADHI</sequence>
<reference evidence="3" key="1">
    <citation type="submission" date="2016-10" db="EMBL/GenBank/DDBJ databases">
        <authorList>
            <person name="Varghese N."/>
            <person name="Submissions S."/>
        </authorList>
    </citation>
    <scope>NUCLEOTIDE SEQUENCE [LARGE SCALE GENOMIC DNA]</scope>
    <source>
        <strain evidence="3">DSM 26471</strain>
    </source>
</reference>
<accession>A0A1I3K7K0</accession>
<dbReference type="PANTHER" id="PTHR30543:SF21">
    <property type="entry name" value="NAD(P)H-DEPENDENT FMN REDUCTASE LOT6"/>
    <property type="match status" value="1"/>
</dbReference>
<dbReference type="InterPro" id="IPR050712">
    <property type="entry name" value="NAD(P)H-dep_reductase"/>
</dbReference>
<dbReference type="InterPro" id="IPR029039">
    <property type="entry name" value="Flavoprotein-like_sf"/>
</dbReference>
<dbReference type="STRING" id="588602.SAMN04487991_0590"/>
<keyword evidence="3" id="KW-1185">Reference proteome</keyword>
<dbReference type="AlphaFoldDB" id="A0A1I3K7K0"/>
<dbReference type="Proteomes" id="UP000199630">
    <property type="component" value="Unassembled WGS sequence"/>
</dbReference>
<evidence type="ECO:0000313" key="2">
    <source>
        <dbReference type="EMBL" id="SFI68165.1"/>
    </source>
</evidence>
<feature type="domain" description="NADPH-dependent FMN reductase-like" evidence="1">
    <location>
        <begin position="3"/>
        <end position="148"/>
    </location>
</feature>
<protein>
    <submittedName>
        <fullName evidence="2">NAD(P)H-dependent FMN reductase</fullName>
    </submittedName>
</protein>
<dbReference type="Pfam" id="PF03358">
    <property type="entry name" value="FMN_red"/>
    <property type="match status" value="1"/>
</dbReference>